<dbReference type="EC" id="2.1.1.-" evidence="6"/>
<keyword evidence="4" id="KW-0694">RNA-binding</keyword>
<dbReference type="InterPro" id="IPR054728">
    <property type="entry name" value="RsmB-like_ferredoxin"/>
</dbReference>
<protein>
    <submittedName>
        <fullName evidence="6">Ribosomal RNA small subunit methyltransferase B</fullName>
        <ecNumber evidence="6">2.1.1.-</ecNumber>
    </submittedName>
</protein>
<accession>A2BL33</accession>
<keyword evidence="7" id="KW-1185">Reference proteome</keyword>
<dbReference type="InterPro" id="IPR029063">
    <property type="entry name" value="SAM-dependent_MTases_sf"/>
</dbReference>
<evidence type="ECO:0000256" key="1">
    <source>
        <dbReference type="ARBA" id="ARBA00022603"/>
    </source>
</evidence>
<dbReference type="PROSITE" id="PS51686">
    <property type="entry name" value="SAM_MT_RSMB_NOP"/>
    <property type="match status" value="1"/>
</dbReference>
<dbReference type="InterPro" id="IPR023267">
    <property type="entry name" value="RCMT"/>
</dbReference>
<reference evidence="6 7" key="1">
    <citation type="journal article" date="2007" name="Archaea">
        <title>The genome of Hyperthermus butylicus: a sulfur-reducing, peptide fermenting, neutrophilic Crenarchaeote growing up to 108 degrees C.</title>
        <authorList>
            <person name="Brugger K."/>
            <person name="Chen L."/>
            <person name="Stark M."/>
            <person name="Zibat A."/>
            <person name="Redder P."/>
            <person name="Ruepp A."/>
            <person name="Awayez M."/>
            <person name="She Q."/>
            <person name="Garrett R.A."/>
            <person name="Klenk H.P."/>
        </authorList>
    </citation>
    <scope>NUCLEOTIDE SEQUENCE [LARGE SCALE GENOMIC DNA]</scope>
    <source>
        <strain evidence="7">DSM 5456 / JCM 9403 / PLM1-5</strain>
    </source>
</reference>
<dbReference type="KEGG" id="hbu:Hbut_0843"/>
<proteinExistence type="predicted"/>
<dbReference type="InterPro" id="IPR001678">
    <property type="entry name" value="MeTrfase_RsmB-F_NOP2_dom"/>
</dbReference>
<evidence type="ECO:0000256" key="3">
    <source>
        <dbReference type="ARBA" id="ARBA00022691"/>
    </source>
</evidence>
<dbReference type="Gene3D" id="3.30.70.1170">
    <property type="entry name" value="Sun protein, domain 3"/>
    <property type="match status" value="1"/>
</dbReference>
<gene>
    <name evidence="6" type="ordered locus">Hbut_0843</name>
</gene>
<dbReference type="AlphaFoldDB" id="A2BL33"/>
<dbReference type="OrthoDB" id="14725at2157"/>
<dbReference type="GO" id="GO:0008173">
    <property type="term" value="F:RNA methyltransferase activity"/>
    <property type="evidence" value="ECO:0007669"/>
    <property type="project" value="InterPro"/>
</dbReference>
<dbReference type="RefSeq" id="WP_011822012.1">
    <property type="nucleotide sequence ID" value="NC_008818.1"/>
</dbReference>
<dbReference type="PANTHER" id="PTHR22807">
    <property type="entry name" value="NOP2 YEAST -RELATED NOL1/NOP2/FMU SUN DOMAIN-CONTAINING"/>
    <property type="match status" value="1"/>
</dbReference>
<dbReference type="PANTHER" id="PTHR22807:SF70">
    <property type="entry name" value="TRNA_RRNA CYTOSINE-C5-METHYLASE, NOL1_NOP2_SUN FAMILY, FUSED TO N-TERMINAL NUSB REGULATOR DOMAIN"/>
    <property type="match status" value="1"/>
</dbReference>
<dbReference type="GO" id="GO:0003723">
    <property type="term" value="F:RNA binding"/>
    <property type="evidence" value="ECO:0007669"/>
    <property type="project" value="UniProtKB-KW"/>
</dbReference>
<dbReference type="PRINTS" id="PR02008">
    <property type="entry name" value="RCMTFAMILY"/>
</dbReference>
<dbReference type="Proteomes" id="UP000002593">
    <property type="component" value="Chromosome"/>
</dbReference>
<feature type="domain" description="SAM-dependent MTase RsmB/NOP-type" evidence="5">
    <location>
        <begin position="159"/>
        <end position="433"/>
    </location>
</feature>
<keyword evidence="1 6" id="KW-0489">Methyltransferase</keyword>
<dbReference type="SUPFAM" id="SSF53335">
    <property type="entry name" value="S-adenosyl-L-methionine-dependent methyltransferases"/>
    <property type="match status" value="1"/>
</dbReference>
<dbReference type="InterPro" id="IPR049560">
    <property type="entry name" value="MeTrfase_RsmB-F_NOP2_cat"/>
</dbReference>
<dbReference type="HOGENOM" id="CLU_005316_7_6_2"/>
<dbReference type="Gene3D" id="3.40.50.150">
    <property type="entry name" value="Vaccinia Virus protein VP39"/>
    <property type="match status" value="1"/>
</dbReference>
<evidence type="ECO:0000256" key="4">
    <source>
        <dbReference type="ARBA" id="ARBA00022884"/>
    </source>
</evidence>
<sequence>MERQVKVIVDFSARVLYHVLTRHVSHDRAYQAAAREYRKALNIVPPRVLYKVSHDIVSDYHTVRHIEKYVYGATGGSKRAARLWLALLGPEKEYLQPYIDGVERLRRKLLKTLPRHVESIEDVIETAGSEAEKLAIKYSFPTWFTKLILQLLGPYSAERLLASLNEEKWWIRVNTLKADPDRVAARLEEKGVIVRRDRDLPYMLEVVDFSEPLHHLEEMWRGEIVFQDKASAMVVEALEPEPGDVILDLAAAPGVKDTLVMQLTENRARIIAVDVSWARLQRTKRLLRMYGVDISRIEVVQADSTTLHLRLKPSKVMLDAPCTSSGAVGKDPAIKLHLDDLNWVARFPPLQAAMLETALKYRAPAVYAVCSILPMEGEEQVVKIIERGAASLRRPRIPAAHGYAVYGDVARKTARFLPSLHQTQGFFISLLEP</sequence>
<name>A2BL33_HYPBU</name>
<dbReference type="GeneID" id="4781457"/>
<evidence type="ECO:0000313" key="7">
    <source>
        <dbReference type="Proteomes" id="UP000002593"/>
    </source>
</evidence>
<keyword evidence="3" id="KW-0949">S-adenosyl-L-methionine</keyword>
<evidence type="ECO:0000313" key="6">
    <source>
        <dbReference type="EMBL" id="ABM80694.1"/>
    </source>
</evidence>
<dbReference type="EnsemblBacteria" id="ABM80694">
    <property type="protein sequence ID" value="ABM80694"/>
    <property type="gene ID" value="Hbut_0843"/>
</dbReference>
<evidence type="ECO:0000259" key="5">
    <source>
        <dbReference type="PROSITE" id="PS51686"/>
    </source>
</evidence>
<dbReference type="STRING" id="415426.Hbut_0843"/>
<dbReference type="EMBL" id="CP000493">
    <property type="protein sequence ID" value="ABM80694.1"/>
    <property type="molecule type" value="Genomic_DNA"/>
</dbReference>
<dbReference type="Pfam" id="PF22458">
    <property type="entry name" value="RsmF-B_ferredox"/>
    <property type="match status" value="1"/>
</dbReference>
<organism evidence="6 7">
    <name type="scientific">Hyperthermus butylicus (strain DSM 5456 / JCM 9403 / PLM1-5)</name>
    <dbReference type="NCBI Taxonomy" id="415426"/>
    <lineage>
        <taxon>Archaea</taxon>
        <taxon>Thermoproteota</taxon>
        <taxon>Thermoprotei</taxon>
        <taxon>Desulfurococcales</taxon>
        <taxon>Pyrodictiaceae</taxon>
        <taxon>Hyperthermus</taxon>
    </lineage>
</organism>
<keyword evidence="2 6" id="KW-0808">Transferase</keyword>
<dbReference type="CDD" id="cd02440">
    <property type="entry name" value="AdoMet_MTases"/>
    <property type="match status" value="1"/>
</dbReference>
<evidence type="ECO:0000256" key="2">
    <source>
        <dbReference type="ARBA" id="ARBA00022679"/>
    </source>
</evidence>
<dbReference type="GO" id="GO:0001510">
    <property type="term" value="P:RNA methylation"/>
    <property type="evidence" value="ECO:0007669"/>
    <property type="project" value="InterPro"/>
</dbReference>
<dbReference type="Pfam" id="PF01189">
    <property type="entry name" value="Methyltr_RsmB-F"/>
    <property type="match status" value="1"/>
</dbReference>
<dbReference type="eggNOG" id="arCOG00975">
    <property type="taxonomic scope" value="Archaea"/>
</dbReference>